<name>A0ABN1PFF0_9ACTN</name>
<evidence type="ECO:0000313" key="1">
    <source>
        <dbReference type="EMBL" id="GAA0927500.1"/>
    </source>
</evidence>
<evidence type="ECO:0000313" key="2">
    <source>
        <dbReference type="Proteomes" id="UP001501578"/>
    </source>
</evidence>
<dbReference type="Proteomes" id="UP001501578">
    <property type="component" value="Unassembled WGS sequence"/>
</dbReference>
<dbReference type="Pfam" id="PF13692">
    <property type="entry name" value="Glyco_trans_1_4"/>
    <property type="match status" value="1"/>
</dbReference>
<dbReference type="SUPFAM" id="SSF53756">
    <property type="entry name" value="UDP-Glycosyltransferase/glycogen phosphorylase"/>
    <property type="match status" value="1"/>
</dbReference>
<protein>
    <recommendedName>
        <fullName evidence="3">Glycosyltransferase</fullName>
    </recommendedName>
</protein>
<keyword evidence="2" id="KW-1185">Reference proteome</keyword>
<dbReference type="RefSeq" id="WP_343950458.1">
    <property type="nucleotide sequence ID" value="NZ_BAAAHQ010000013.1"/>
</dbReference>
<gene>
    <name evidence="1" type="ORF">GCM10009560_30100</name>
</gene>
<evidence type="ECO:0008006" key="3">
    <source>
        <dbReference type="Google" id="ProtNLM"/>
    </source>
</evidence>
<accession>A0ABN1PFF0</accession>
<dbReference type="EMBL" id="BAAAHQ010000013">
    <property type="protein sequence ID" value="GAA0927500.1"/>
    <property type="molecule type" value="Genomic_DNA"/>
</dbReference>
<dbReference type="Gene3D" id="3.40.50.2000">
    <property type="entry name" value="Glycogen Phosphorylase B"/>
    <property type="match status" value="1"/>
</dbReference>
<organism evidence="1 2">
    <name type="scientific">Nonomuraea longicatena</name>
    <dbReference type="NCBI Taxonomy" id="83682"/>
    <lineage>
        <taxon>Bacteria</taxon>
        <taxon>Bacillati</taxon>
        <taxon>Actinomycetota</taxon>
        <taxon>Actinomycetes</taxon>
        <taxon>Streptosporangiales</taxon>
        <taxon>Streptosporangiaceae</taxon>
        <taxon>Nonomuraea</taxon>
    </lineage>
</organism>
<comment type="caution">
    <text evidence="1">The sequence shown here is derived from an EMBL/GenBank/DDBJ whole genome shotgun (WGS) entry which is preliminary data.</text>
</comment>
<sequence length="337" mass="36884">MRVCVATTDHHPEDARIMHRQIRALLDAGHDVAYVAPFTYYNVTPPPPITAIDLPRGAGHGRARAALRRGVRDADLLLVHDARLMRAVPYRCPPVVWDVREPRDARRAVRAARRHHVISPEVVPEATTVAEMPPPSGDARVVHLGRLTAERGAGELVGLAERLVPYGLRLDLIGPADHRTRVLLRDAQRAGLLDWYGHVPHRHALRMTEGALAGLSLAADSVTGVPTKVLDYMGRGIPVVATAQAAQPVRSARCGLVVRRDPAAVLEALLDLREDPALRAELGANGHRHAALHHHWPDHARTFVARMESYAELAHPVVPQDVRRPTAAPSNARPASR</sequence>
<dbReference type="PANTHER" id="PTHR12526">
    <property type="entry name" value="GLYCOSYLTRANSFERASE"/>
    <property type="match status" value="1"/>
</dbReference>
<proteinExistence type="predicted"/>
<reference evidence="1 2" key="1">
    <citation type="journal article" date="2019" name="Int. J. Syst. Evol. Microbiol.">
        <title>The Global Catalogue of Microorganisms (GCM) 10K type strain sequencing project: providing services to taxonomists for standard genome sequencing and annotation.</title>
        <authorList>
            <consortium name="The Broad Institute Genomics Platform"/>
            <consortium name="The Broad Institute Genome Sequencing Center for Infectious Disease"/>
            <person name="Wu L."/>
            <person name="Ma J."/>
        </authorList>
    </citation>
    <scope>NUCLEOTIDE SEQUENCE [LARGE SCALE GENOMIC DNA]</scope>
    <source>
        <strain evidence="1 2">JCM 11136</strain>
    </source>
</reference>